<dbReference type="RefSeq" id="WP_324715698.1">
    <property type="nucleotide sequence ID" value="NZ_CP141615.1"/>
</dbReference>
<proteinExistence type="predicted"/>
<dbReference type="InterPro" id="IPR011249">
    <property type="entry name" value="Metalloenz_LuxS/M16"/>
</dbReference>
<evidence type="ECO:0000259" key="2">
    <source>
        <dbReference type="Pfam" id="PF00675"/>
    </source>
</evidence>
<dbReference type="InterPro" id="IPR007863">
    <property type="entry name" value="Peptidase_M16_C"/>
</dbReference>
<dbReference type="InterPro" id="IPR011765">
    <property type="entry name" value="Pept_M16_N"/>
</dbReference>
<sequence length="457" mass="51153">MQGSPGVRLAEQRVRDLVGDRLHVARFDSGFVVLTVPKPHFRQRYAVFAVRYGSIDSRFTPPGKDAPVDVPEGIAHFLEHKLFEKEKGDVFADFARLGASANAYTSYTLTAYLFSTVEHFEESLDLLLRFVQEPYFSEASVRKEQGIIEQELRMYEDDPTRVLLIDLMRALYHVHPVREEIGGTVESIRRIGVPELYLCHSTFYRPSNAVLAVAGEVDPDAVARLAAERVPPGDDGQVVRRFDPQEPDGVRQVRIEAQLPVSRPRLALGIKDVPRRYYGRELVRRDLAISLALDAVLGRASQAFTELYESGLIDDAFSARYMSDTRFAHTVMGGETPDPDALEARLRAILDRAVDQGIDRDAFERLRRKEIGDFVASMDSPEMVANALVNLHFRGVTPQVYLEVLQELDHEEVTGIFREHVHPSRLAVSVVLPARSGNGGWGPGPERPSAEDGAVRP</sequence>
<dbReference type="SUPFAM" id="SSF63411">
    <property type="entry name" value="LuxS/MPP-like metallohydrolase"/>
    <property type="match status" value="2"/>
</dbReference>
<dbReference type="NCBIfam" id="NF047421">
    <property type="entry name" value="YfmH_fam"/>
    <property type="match status" value="1"/>
</dbReference>
<keyword evidence="5" id="KW-1185">Reference proteome</keyword>
<evidence type="ECO:0000313" key="5">
    <source>
        <dbReference type="Proteomes" id="UP001332192"/>
    </source>
</evidence>
<feature type="domain" description="Peptidase M16 N-terminal" evidence="2">
    <location>
        <begin position="72"/>
        <end position="184"/>
    </location>
</feature>
<gene>
    <name evidence="4" type="ORF">U7230_09990</name>
</gene>
<feature type="domain" description="Peptidase M16 C-terminal" evidence="3">
    <location>
        <begin position="195"/>
        <end position="368"/>
    </location>
</feature>
<dbReference type="PANTHER" id="PTHR11851:SF134">
    <property type="entry name" value="ZINC-DEPENDENT PROTEASE"/>
    <property type="match status" value="1"/>
</dbReference>
<protein>
    <submittedName>
        <fullName evidence="4">Pitrilysin family protein</fullName>
    </submittedName>
</protein>
<accession>A0ABZ1BV75</accession>
<feature type="region of interest" description="Disordered" evidence="1">
    <location>
        <begin position="437"/>
        <end position="457"/>
    </location>
</feature>
<dbReference type="Pfam" id="PF05193">
    <property type="entry name" value="Peptidase_M16_C"/>
    <property type="match status" value="1"/>
</dbReference>
<dbReference type="Gene3D" id="3.30.830.10">
    <property type="entry name" value="Metalloenzyme, LuxS/M16 peptidase-like"/>
    <property type="match status" value="2"/>
</dbReference>
<name>A0ABZ1BV75_9FIRM</name>
<dbReference type="Proteomes" id="UP001332192">
    <property type="component" value="Chromosome"/>
</dbReference>
<dbReference type="PANTHER" id="PTHR11851">
    <property type="entry name" value="METALLOPROTEASE"/>
    <property type="match status" value="1"/>
</dbReference>
<reference evidence="4 5" key="1">
    <citation type="journal article" date="2024" name="Front. Microbiol.">
        <title>Novel thermophilic genera Geochorda gen. nov. and Carboxydochorda gen. nov. from the deep terrestrial subsurface reveal the ecophysiological diversity in the class Limnochordia.</title>
        <authorList>
            <person name="Karnachuk O.V."/>
            <person name="Lukina A.P."/>
            <person name="Avakyan M.R."/>
            <person name="Kadnikov V.V."/>
            <person name="Begmatov S."/>
            <person name="Beletsky A.V."/>
            <person name="Vlasova K.G."/>
            <person name="Novikov A.A."/>
            <person name="Shcherbakova V.A."/>
            <person name="Mardanov A.V."/>
            <person name="Ravin N.V."/>
        </authorList>
    </citation>
    <scope>NUCLEOTIDE SEQUENCE [LARGE SCALE GENOMIC DNA]</scope>
    <source>
        <strain evidence="4 5">L945</strain>
    </source>
</reference>
<feature type="compositionally biased region" description="Basic and acidic residues" evidence="1">
    <location>
        <begin position="448"/>
        <end position="457"/>
    </location>
</feature>
<dbReference type="Pfam" id="PF00675">
    <property type="entry name" value="Peptidase_M16"/>
    <property type="match status" value="1"/>
</dbReference>
<dbReference type="InterPro" id="IPR050361">
    <property type="entry name" value="MPP/UQCRC_Complex"/>
</dbReference>
<organism evidence="4 5">
    <name type="scientific">Carboxydichorda subterranea</name>
    <dbReference type="NCBI Taxonomy" id="3109565"/>
    <lineage>
        <taxon>Bacteria</taxon>
        <taxon>Bacillati</taxon>
        <taxon>Bacillota</taxon>
        <taxon>Limnochordia</taxon>
        <taxon>Limnochordales</taxon>
        <taxon>Geochordaceae</taxon>
        <taxon>Carboxydichorda</taxon>
    </lineage>
</organism>
<dbReference type="EMBL" id="CP141615">
    <property type="protein sequence ID" value="WRP16426.1"/>
    <property type="molecule type" value="Genomic_DNA"/>
</dbReference>
<evidence type="ECO:0000313" key="4">
    <source>
        <dbReference type="EMBL" id="WRP16426.1"/>
    </source>
</evidence>
<evidence type="ECO:0000259" key="3">
    <source>
        <dbReference type="Pfam" id="PF05193"/>
    </source>
</evidence>
<evidence type="ECO:0000256" key="1">
    <source>
        <dbReference type="SAM" id="MobiDB-lite"/>
    </source>
</evidence>